<dbReference type="InterPro" id="IPR005946">
    <property type="entry name" value="Rib-P_diPkinase"/>
</dbReference>
<reference evidence="14" key="1">
    <citation type="journal article" date="2021" name="Open Biol.">
        <title>Shared evolutionary footprints suggest mitochondrial oxidative damage underlies multiple complex I losses in fungi.</title>
        <authorList>
            <person name="Schikora-Tamarit M.A."/>
            <person name="Marcet-Houben M."/>
            <person name="Nosek J."/>
            <person name="Gabaldon T."/>
        </authorList>
    </citation>
    <scope>NUCLEOTIDE SEQUENCE</scope>
    <source>
        <strain evidence="14">CBS6075</strain>
    </source>
</reference>
<evidence type="ECO:0000256" key="5">
    <source>
        <dbReference type="ARBA" id="ARBA00022723"/>
    </source>
</evidence>
<keyword evidence="15" id="KW-1185">Reference proteome</keyword>
<dbReference type="Gene3D" id="3.40.50.2020">
    <property type="match status" value="3"/>
</dbReference>
<evidence type="ECO:0000313" key="15">
    <source>
        <dbReference type="Proteomes" id="UP000769157"/>
    </source>
</evidence>
<evidence type="ECO:0000313" key="14">
    <source>
        <dbReference type="EMBL" id="KAH3666764.1"/>
    </source>
</evidence>
<evidence type="ECO:0000256" key="1">
    <source>
        <dbReference type="ARBA" id="ARBA00004996"/>
    </source>
</evidence>
<dbReference type="EC" id="2.7.6.1" evidence="3"/>
<dbReference type="GO" id="GO:0016301">
    <property type="term" value="F:kinase activity"/>
    <property type="evidence" value="ECO:0007669"/>
    <property type="project" value="UniProtKB-KW"/>
</dbReference>
<feature type="region of interest" description="Disordered" evidence="12">
    <location>
        <begin position="100"/>
        <end position="134"/>
    </location>
</feature>
<dbReference type="InterPro" id="IPR029057">
    <property type="entry name" value="PRTase-like"/>
</dbReference>
<dbReference type="PANTHER" id="PTHR10210">
    <property type="entry name" value="RIBOSE-PHOSPHATE DIPHOSPHOKINASE FAMILY MEMBER"/>
    <property type="match status" value="1"/>
</dbReference>
<dbReference type="PROSITE" id="PS00114">
    <property type="entry name" value="PRPP_SYNTHASE"/>
    <property type="match status" value="1"/>
</dbReference>
<dbReference type="GO" id="GO:0004749">
    <property type="term" value="F:ribose phosphate diphosphokinase activity"/>
    <property type="evidence" value="ECO:0007669"/>
    <property type="project" value="UniProtKB-EC"/>
</dbReference>
<comment type="caution">
    <text evidence="14">The sequence shown here is derived from an EMBL/GenBank/DDBJ whole genome shotgun (WGS) entry which is preliminary data.</text>
</comment>
<feature type="compositionally biased region" description="Polar residues" evidence="12">
    <location>
        <begin position="114"/>
        <end position="124"/>
    </location>
</feature>
<evidence type="ECO:0000256" key="11">
    <source>
        <dbReference type="ARBA" id="ARBA00049535"/>
    </source>
</evidence>
<name>A0A9P8P8S1_9ASCO</name>
<dbReference type="GO" id="GO:0005737">
    <property type="term" value="C:cytoplasm"/>
    <property type="evidence" value="ECO:0007669"/>
    <property type="project" value="TreeGrafter"/>
</dbReference>
<dbReference type="RefSeq" id="XP_046061720.1">
    <property type="nucleotide sequence ID" value="XM_046204168.1"/>
</dbReference>
<dbReference type="GO" id="GO:0000287">
    <property type="term" value="F:magnesium ion binding"/>
    <property type="evidence" value="ECO:0007669"/>
    <property type="project" value="InterPro"/>
</dbReference>
<dbReference type="CDD" id="cd06223">
    <property type="entry name" value="PRTases_typeI"/>
    <property type="match status" value="1"/>
</dbReference>
<dbReference type="InterPro" id="IPR029099">
    <property type="entry name" value="Pribosyltran_N"/>
</dbReference>
<evidence type="ECO:0000256" key="7">
    <source>
        <dbReference type="ARBA" id="ARBA00022741"/>
    </source>
</evidence>
<dbReference type="GeneID" id="70235180"/>
<dbReference type="EMBL" id="JAEUBE010000199">
    <property type="protein sequence ID" value="KAH3666764.1"/>
    <property type="molecule type" value="Genomic_DNA"/>
</dbReference>
<dbReference type="SUPFAM" id="SSF53271">
    <property type="entry name" value="PRTase-like"/>
    <property type="match status" value="1"/>
</dbReference>
<evidence type="ECO:0000256" key="6">
    <source>
        <dbReference type="ARBA" id="ARBA00022727"/>
    </source>
</evidence>
<comment type="catalytic activity">
    <reaction evidence="11">
        <text>D-ribose 5-phosphate + ATP = 5-phospho-alpha-D-ribose 1-diphosphate + AMP + H(+)</text>
        <dbReference type="Rhea" id="RHEA:15609"/>
        <dbReference type="ChEBI" id="CHEBI:15378"/>
        <dbReference type="ChEBI" id="CHEBI:30616"/>
        <dbReference type="ChEBI" id="CHEBI:58017"/>
        <dbReference type="ChEBI" id="CHEBI:78346"/>
        <dbReference type="ChEBI" id="CHEBI:456215"/>
        <dbReference type="EC" id="2.7.6.1"/>
    </reaction>
</comment>
<keyword evidence="8" id="KW-0418">Kinase</keyword>
<evidence type="ECO:0000256" key="3">
    <source>
        <dbReference type="ARBA" id="ARBA00013247"/>
    </source>
</evidence>
<gene>
    <name evidence="14" type="ORF">OGAPHI_003213</name>
</gene>
<dbReference type="GO" id="GO:0006164">
    <property type="term" value="P:purine nucleotide biosynthetic process"/>
    <property type="evidence" value="ECO:0007669"/>
    <property type="project" value="TreeGrafter"/>
</dbReference>
<dbReference type="Pfam" id="PF14572">
    <property type="entry name" value="Pribosyl_synth"/>
    <property type="match status" value="1"/>
</dbReference>
<keyword evidence="7" id="KW-0547">Nucleotide-binding</keyword>
<accession>A0A9P8P8S1</accession>
<keyword evidence="10" id="KW-0460">Magnesium</keyword>
<dbReference type="FunFam" id="3.40.50.2020:FF:000014">
    <property type="entry name" value="Ribose-phosphate pyrophosphokinase 1"/>
    <property type="match status" value="2"/>
</dbReference>
<dbReference type="Pfam" id="PF13793">
    <property type="entry name" value="Pribosyltran_N"/>
    <property type="match status" value="1"/>
</dbReference>
<dbReference type="Proteomes" id="UP000769157">
    <property type="component" value="Unassembled WGS sequence"/>
</dbReference>
<reference evidence="14" key="2">
    <citation type="submission" date="2021-01" db="EMBL/GenBank/DDBJ databases">
        <authorList>
            <person name="Schikora-Tamarit M.A."/>
        </authorList>
    </citation>
    <scope>NUCLEOTIDE SEQUENCE</scope>
    <source>
        <strain evidence="14">CBS6075</strain>
    </source>
</reference>
<evidence type="ECO:0000256" key="9">
    <source>
        <dbReference type="ARBA" id="ARBA00022840"/>
    </source>
</evidence>
<evidence type="ECO:0000259" key="13">
    <source>
        <dbReference type="Pfam" id="PF13793"/>
    </source>
</evidence>
<evidence type="ECO:0000256" key="8">
    <source>
        <dbReference type="ARBA" id="ARBA00022777"/>
    </source>
</evidence>
<proteinExistence type="inferred from homology"/>
<evidence type="ECO:0000256" key="4">
    <source>
        <dbReference type="ARBA" id="ARBA00022679"/>
    </source>
</evidence>
<evidence type="ECO:0000256" key="12">
    <source>
        <dbReference type="SAM" id="MobiDB-lite"/>
    </source>
</evidence>
<dbReference type="GO" id="GO:0002189">
    <property type="term" value="C:ribose phosphate diphosphokinase complex"/>
    <property type="evidence" value="ECO:0007669"/>
    <property type="project" value="TreeGrafter"/>
</dbReference>
<comment type="similarity">
    <text evidence="2">Belongs to the ribose-phosphate pyrophosphokinase family.</text>
</comment>
<sequence length="435" mass="47054">MRDIIVFSGSSNPDLAERVCRNLGLPPGKVELRKFANGETSVQYGDSVRDKDVFIIQTGAGHVNDLFMELLIMISACKMASAKRITVICPLFFYSRQVDSKGSKRGAPNGAQHKGTQIADSVPSSPKLVSRFSHDPTPKEILNQKARGSSAAPALQTLRTNDAAIATTGYRSWIAQSGTLVANLITSAGANHIITMDLHDAQFQGFFDIPVDNLLSKPLFQHYITNYVPDYKNCVIVSPDAGGAKRAAAIADVLSMPFALIHKERRQMADQTPSQDLMAHSNPSSSSVNSVSFATPGLSMQRSPSTASMSQSAVEQYVATTMLVGEVQDKVCVLIDDLVDTSSTITRAASLLKDQGAKYVYALITHGIFSGDATSKLKNSAIDKIITTNSVDQTTHYTQIGADTMVILDVSRIFSEAIRRINNGESVSMLYDHGW</sequence>
<dbReference type="AlphaFoldDB" id="A0A9P8P8S1"/>
<dbReference type="GO" id="GO:0009156">
    <property type="term" value="P:ribonucleoside monophosphate biosynthetic process"/>
    <property type="evidence" value="ECO:0007669"/>
    <property type="project" value="InterPro"/>
</dbReference>
<evidence type="ECO:0000256" key="2">
    <source>
        <dbReference type="ARBA" id="ARBA00006478"/>
    </source>
</evidence>
<feature type="domain" description="Ribose-phosphate pyrophosphokinase N-terminal" evidence="13">
    <location>
        <begin position="5"/>
        <end position="101"/>
    </location>
</feature>
<dbReference type="GO" id="GO:0005524">
    <property type="term" value="F:ATP binding"/>
    <property type="evidence" value="ECO:0007669"/>
    <property type="project" value="UniProtKB-KW"/>
</dbReference>
<keyword evidence="6" id="KW-0545">Nucleotide biosynthesis</keyword>
<evidence type="ECO:0000256" key="10">
    <source>
        <dbReference type="ARBA" id="ARBA00022842"/>
    </source>
</evidence>
<protein>
    <recommendedName>
        <fullName evidence="3">ribose-phosphate diphosphokinase</fullName>
        <ecNumber evidence="3">2.7.6.1</ecNumber>
    </recommendedName>
</protein>
<keyword evidence="5" id="KW-0479">Metal-binding</keyword>
<dbReference type="OrthoDB" id="413572at2759"/>
<dbReference type="InterPro" id="IPR000836">
    <property type="entry name" value="PRTase_dom"/>
</dbReference>
<keyword evidence="4" id="KW-0808">Transferase</keyword>
<organism evidence="14 15">
    <name type="scientific">Ogataea philodendri</name>
    <dbReference type="NCBI Taxonomy" id="1378263"/>
    <lineage>
        <taxon>Eukaryota</taxon>
        <taxon>Fungi</taxon>
        <taxon>Dikarya</taxon>
        <taxon>Ascomycota</taxon>
        <taxon>Saccharomycotina</taxon>
        <taxon>Pichiomycetes</taxon>
        <taxon>Pichiales</taxon>
        <taxon>Pichiaceae</taxon>
        <taxon>Ogataea</taxon>
    </lineage>
</organism>
<dbReference type="GO" id="GO:0006015">
    <property type="term" value="P:5-phosphoribose 1-diphosphate biosynthetic process"/>
    <property type="evidence" value="ECO:0007669"/>
    <property type="project" value="TreeGrafter"/>
</dbReference>
<dbReference type="NCBIfam" id="TIGR01251">
    <property type="entry name" value="ribP_PPkin"/>
    <property type="match status" value="1"/>
</dbReference>
<comment type="pathway">
    <text evidence="1">Metabolic intermediate biosynthesis; 5-phospho-alpha-D-ribose 1-diphosphate biosynthesis; 5-phospho-alpha-D-ribose 1-diphosphate from D-ribose 5-phosphate (route I): step 1/1.</text>
</comment>
<keyword evidence="9" id="KW-0067">ATP-binding</keyword>
<dbReference type="SMART" id="SM01400">
    <property type="entry name" value="Pribosyltran_N"/>
    <property type="match status" value="1"/>
</dbReference>
<dbReference type="InterPro" id="IPR000842">
    <property type="entry name" value="PRib_PP_synth_CS"/>
</dbReference>
<dbReference type="PANTHER" id="PTHR10210:SF36">
    <property type="entry name" value="RIBOSE-PHOSPHATE PYROPHOSPHOKINASE 5"/>
    <property type="match status" value="1"/>
</dbReference>